<evidence type="ECO:0000256" key="8">
    <source>
        <dbReference type="ARBA" id="ARBA00022853"/>
    </source>
</evidence>
<evidence type="ECO:0000259" key="15">
    <source>
        <dbReference type="PROSITE" id="PS50868"/>
    </source>
</evidence>
<comment type="subcellular location">
    <subcellularLocation>
        <location evidence="1">Nucleus</location>
    </subcellularLocation>
</comment>
<sequence>MLRGAWEVRIGNGDTALLEEAMPALGHHENKFDVEGGLDVISMKEMDRNGKVATMEGRPGHDSFPIVYKRRFSNLDALMDPRPPRPPTILHDECRSADFAVVRRKASSPKQKQMTLEQFWGDQTSSKLLDRLPSVSNAGDQVPASVPSPVHHEDVDFERPASENNAVMKRKRVEKPLAIDLNSNPGSEKAQIMGRKQIGRPKGMRKVDQNLEGKLPRPASEVHNKKRRMGRPPKEGVKRERSEVKIRPGKRPKLVLGRNRKLEVEYHTDPKHELHRFTDVLQGSGTDERAHSAVRPHVQLVERSVVAVSCNEDGSSSGTQTEDDMPARIGNRQIRQRLEQEEVSSEATQSETATETDSDLPCLNGGNRPKRPDCEQGDEDDESDGDRIPIDLNVLPELLMSAKSRRKKRTQEQKKGTENCRKPALKRAEIHQQLRPLVQTKAVQSNQVVKSLWPLARGPQPHDSHESLSNENTTVVVTANPGKYISLKRLRSLAGSRKTNSQFELRESMRAVDRVVKVNNVKTVQPKAPRVPLVTRMAEPRSEKPGSSLSIHAEDNGVAGLRNREIIYCSSSEETESDREQIVNRFKAVPRFQGLVSQGQSPGFLYSGSALSGKASDLAQPRINGEDYSTANKEMPGKLYSKLTVNRTEINAGPQQNVGVSRKLSLVADLSDDSETESDKEIVGLGVRRPETSRPLLQASRIGMKQQNGERGKSCGLLKATFVRKPENAISGKCHVQSSPDTLRSGSNTPMRSPVSNVGSFLASKHPEGGLLSRNVVQRAKIIKPPQAKPAVNGIESNGAVTKFASQVSQKERKQKKIGVSILQGSETDGRRHSGRVEAFEAVSEAHCSGYYSSLQISPNNADGHQGAMHVSPQAELSVKLRTKKPIFQNGAVVVQTPVKLRTKKARIENEVIGMRGLAVSSKMTPRTRKLTDAMQKFVTQKANLRQWREVDLSKINPKALIGRTCKVFWPLDDEWYPGVIHDYNPQTKKHRIDYRDNEMEMVSVSKERFKLKLSPEEWVDLETATGEQPLIRSQPDPVELVALATAVEDQEKLVHGDLVWAKVKGWPMWPAFVMDEDHAAACGMDPGKKGMVPLQFFGSYDHCRFSYKKLVIFSKGLMMKFHTKCKRVVFVQGLEEVERYLKECKLPDSMSHLLDDGDGVHGAIERQRQEIEENWPEPEPDVQETGGEVKRMTRRRVKRVVTFPLQLGALTILSLGNVVRDSEHFHDQQYIWPEGYTSVRSFPSAKDPDAFVDYKMQVFRDPLTQSLPTFRCTPADDTPVEGPSPYACWKKAFHRLRKAHKKVGKIPELDKRMQFRSAAHMFGFSNPRVSKLIQALPGARACTKFANWSVNPPNEDVEAVLPAGYKPVEISWKHLDRCTVCYLDEEYVDNLLLQCDKCRIMVHMNCYGELELPDGDLWLCNLCRPDAPKTRPPCCLCPVTSGALKKTTDGRWAHLMCAMWIPETCLVDVKRMEPVDGINAISKERWRLTCSICNVPYGACIRCSVNSCKTAFHPLCARSAGLYMEVLEEKLQVNGETDLRLLSYCRKHKQSTRLNCEVALPTPCTKTDCLTYQPPVTSSGCARSEPYNAAARRGRREPEALAAALAKRLFVENLPYRVTGCRKNPLPKIASVSSNGNMWSMHWKPSKGPLGATALPASASAKSGEDVEILSMSDKFRRMKSSLSQRLAFGKSAIHGMGVFTKQVHYANDMIIEYAGEVVRPVIADIRERRCYDSLVGAGTYMFRIDDERVVDATHAGTIAHLINHSCEPNCYSRTVTASGEDRIIIFAKRNIEVGEELTYDYRFMSKDEVLTCYCGCAGCRGSVNVVDGDGDSTKLSVPLSELIKLPATTRGHTH</sequence>
<dbReference type="InterPro" id="IPR041956">
    <property type="entry name" value="ATX1/2_ePHD"/>
</dbReference>
<dbReference type="CDD" id="cd10518">
    <property type="entry name" value="SET_SETD1-like"/>
    <property type="match status" value="1"/>
</dbReference>
<keyword evidence="6 10" id="KW-0863">Zinc-finger</keyword>
<dbReference type="InterPro" id="IPR050701">
    <property type="entry name" value="Histone_Mod_Regulator"/>
</dbReference>
<reference evidence="17 18" key="1">
    <citation type="journal article" date="2008" name="Science">
        <title>The Physcomitrella genome reveals evolutionary insights into the conquest of land by plants.</title>
        <authorList>
            <person name="Rensing S."/>
            <person name="Lang D."/>
            <person name="Zimmer A."/>
            <person name="Terry A."/>
            <person name="Salamov A."/>
            <person name="Shapiro H."/>
            <person name="Nishiyama T."/>
            <person name="Perroud P.-F."/>
            <person name="Lindquist E."/>
            <person name="Kamisugi Y."/>
            <person name="Tanahashi T."/>
            <person name="Sakakibara K."/>
            <person name="Fujita T."/>
            <person name="Oishi K."/>
            <person name="Shin-I T."/>
            <person name="Kuroki Y."/>
            <person name="Toyoda A."/>
            <person name="Suzuki Y."/>
            <person name="Hashimoto A."/>
            <person name="Yamaguchi K."/>
            <person name="Sugano A."/>
            <person name="Kohara Y."/>
            <person name="Fujiyama A."/>
            <person name="Anterola A."/>
            <person name="Aoki S."/>
            <person name="Ashton N."/>
            <person name="Barbazuk W.B."/>
            <person name="Barker E."/>
            <person name="Bennetzen J."/>
            <person name="Bezanilla M."/>
            <person name="Blankenship R."/>
            <person name="Cho S.H."/>
            <person name="Dutcher S."/>
            <person name="Estelle M."/>
            <person name="Fawcett J.A."/>
            <person name="Gundlach H."/>
            <person name="Hanada K."/>
            <person name="Heyl A."/>
            <person name="Hicks K.A."/>
            <person name="Hugh J."/>
            <person name="Lohr M."/>
            <person name="Mayer K."/>
            <person name="Melkozernov A."/>
            <person name="Murata T."/>
            <person name="Nelson D."/>
            <person name="Pils B."/>
            <person name="Prigge M."/>
            <person name="Reiss B."/>
            <person name="Renner T."/>
            <person name="Rombauts S."/>
            <person name="Rushton P."/>
            <person name="Sanderfoot A."/>
            <person name="Schween G."/>
            <person name="Shiu S.-H."/>
            <person name="Stueber K."/>
            <person name="Theodoulou F.L."/>
            <person name="Tu H."/>
            <person name="Van de Peer Y."/>
            <person name="Verrier P.J."/>
            <person name="Waters E."/>
            <person name="Wood A."/>
            <person name="Yang L."/>
            <person name="Cove D."/>
            <person name="Cuming A."/>
            <person name="Hasebe M."/>
            <person name="Lucas S."/>
            <person name="Mishler D.B."/>
            <person name="Reski R."/>
            <person name="Grigoriev I."/>
            <person name="Quatrano R.S."/>
            <person name="Boore J.L."/>
        </authorList>
    </citation>
    <scope>NUCLEOTIDE SEQUENCE [LARGE SCALE GENOMIC DNA]</scope>
    <source>
        <strain evidence="17 18">cv. Gransden 2004</strain>
    </source>
</reference>
<dbReference type="Pfam" id="PF13832">
    <property type="entry name" value="zf-HC5HC2H_2"/>
    <property type="match status" value="1"/>
</dbReference>
<dbReference type="Gramene" id="Pp3c6_7710V3.2">
    <property type="protein sequence ID" value="Pp3c6_7710V3.2"/>
    <property type="gene ID" value="Pp3c6_7710"/>
</dbReference>
<name>A0A7I4EB33_PHYPA</name>
<dbReference type="Pfam" id="PF00856">
    <property type="entry name" value="SET"/>
    <property type="match status" value="1"/>
</dbReference>
<gene>
    <name evidence="17" type="primary">LOC112283299</name>
</gene>
<dbReference type="PANTHER" id="PTHR13793:SF140">
    <property type="entry name" value="HISTONE-LYSINE N-METHYLTRANSFERASE ATX2"/>
    <property type="match status" value="1"/>
</dbReference>
<feature type="compositionally biased region" description="Low complexity" evidence="11">
    <location>
        <begin position="345"/>
        <end position="355"/>
    </location>
</feature>
<dbReference type="InParanoid" id="A0A7I4EB33"/>
<keyword evidence="2" id="KW-0489">Methyltransferase</keyword>
<evidence type="ECO:0000256" key="2">
    <source>
        <dbReference type="ARBA" id="ARBA00022603"/>
    </source>
</evidence>
<evidence type="ECO:0000259" key="12">
    <source>
        <dbReference type="PROSITE" id="PS50016"/>
    </source>
</evidence>
<dbReference type="PROSITE" id="PS51543">
    <property type="entry name" value="FYRC"/>
    <property type="match status" value="1"/>
</dbReference>
<feature type="compositionally biased region" description="Basic and acidic residues" evidence="11">
    <location>
        <begin position="410"/>
        <end position="420"/>
    </location>
</feature>
<dbReference type="PROSITE" id="PS50868">
    <property type="entry name" value="POST_SET"/>
    <property type="match status" value="1"/>
</dbReference>
<evidence type="ECO:0000313" key="17">
    <source>
        <dbReference type="EnsemblPlants" id="Pp3c6_7710V3.2"/>
    </source>
</evidence>
<dbReference type="SMART" id="SM00249">
    <property type="entry name" value="PHD"/>
    <property type="match status" value="2"/>
</dbReference>
<dbReference type="CDD" id="cd20404">
    <property type="entry name" value="Tudor_Agenet_AtEML-like"/>
    <property type="match status" value="1"/>
</dbReference>
<accession>A0A7I4EB33</accession>
<dbReference type="InterPro" id="IPR042010">
    <property type="entry name" value="ATX1/2_PHD"/>
</dbReference>
<evidence type="ECO:0008006" key="19">
    <source>
        <dbReference type="Google" id="ProtNLM"/>
    </source>
</evidence>
<keyword evidence="7" id="KW-0862">Zinc</keyword>
<reference evidence="17" key="3">
    <citation type="submission" date="2020-12" db="UniProtKB">
        <authorList>
            <consortium name="EnsemblPlants"/>
        </authorList>
    </citation>
    <scope>IDENTIFICATION</scope>
</reference>
<evidence type="ECO:0000256" key="3">
    <source>
        <dbReference type="ARBA" id="ARBA00022679"/>
    </source>
</evidence>
<evidence type="ECO:0000256" key="9">
    <source>
        <dbReference type="ARBA" id="ARBA00023242"/>
    </source>
</evidence>
<evidence type="ECO:0000256" key="4">
    <source>
        <dbReference type="ARBA" id="ARBA00022691"/>
    </source>
</evidence>
<dbReference type="CDD" id="cd20142">
    <property type="entry name" value="PWWP_AtATX1-like"/>
    <property type="match status" value="1"/>
</dbReference>
<feature type="compositionally biased region" description="Acidic residues" evidence="11">
    <location>
        <begin position="375"/>
        <end position="384"/>
    </location>
</feature>
<dbReference type="PROSITE" id="PS01359">
    <property type="entry name" value="ZF_PHD_1"/>
    <property type="match status" value="1"/>
</dbReference>
<dbReference type="GO" id="GO:0005634">
    <property type="term" value="C:nucleus"/>
    <property type="evidence" value="ECO:0007669"/>
    <property type="project" value="UniProtKB-SubCell"/>
</dbReference>
<dbReference type="Gene3D" id="2.170.270.10">
    <property type="entry name" value="SET domain"/>
    <property type="match status" value="1"/>
</dbReference>
<proteinExistence type="predicted"/>
<dbReference type="InterPro" id="IPR019786">
    <property type="entry name" value="Zinc_finger_PHD-type_CS"/>
</dbReference>
<feature type="domain" description="Post-SET" evidence="15">
    <location>
        <begin position="1810"/>
        <end position="1826"/>
    </location>
</feature>
<feature type="region of interest" description="Disordered" evidence="11">
    <location>
        <begin position="213"/>
        <end position="252"/>
    </location>
</feature>
<dbReference type="Pfam" id="PF05965">
    <property type="entry name" value="FYRC"/>
    <property type="match status" value="1"/>
</dbReference>
<dbReference type="GO" id="GO:0140993">
    <property type="term" value="F:histone modifying activity"/>
    <property type="evidence" value="ECO:0007669"/>
    <property type="project" value="UniProtKB-ARBA"/>
</dbReference>
<evidence type="ECO:0000313" key="18">
    <source>
        <dbReference type="Proteomes" id="UP000006727"/>
    </source>
</evidence>
<evidence type="ECO:0000256" key="10">
    <source>
        <dbReference type="PROSITE-ProRule" id="PRU00146"/>
    </source>
</evidence>
<feature type="domain" description="SET" evidence="13">
    <location>
        <begin position="1686"/>
        <end position="1804"/>
    </location>
</feature>
<dbReference type="Pfam" id="PF13831">
    <property type="entry name" value="PHD_2"/>
    <property type="match status" value="1"/>
</dbReference>
<evidence type="ECO:0000256" key="1">
    <source>
        <dbReference type="ARBA" id="ARBA00004123"/>
    </source>
</evidence>
<dbReference type="PANTHER" id="PTHR13793">
    <property type="entry name" value="PHD FINGER PROTEINS"/>
    <property type="match status" value="1"/>
</dbReference>
<dbReference type="InterPro" id="IPR011011">
    <property type="entry name" value="Znf_FYVE_PHD"/>
</dbReference>
<dbReference type="SMART" id="SM00542">
    <property type="entry name" value="FYRC"/>
    <property type="match status" value="1"/>
</dbReference>
<evidence type="ECO:0000256" key="6">
    <source>
        <dbReference type="ARBA" id="ARBA00022771"/>
    </source>
</evidence>
<dbReference type="PROSITE" id="PS51805">
    <property type="entry name" value="EPHD"/>
    <property type="match status" value="1"/>
</dbReference>
<dbReference type="FunCoup" id="A0A7I4EB33">
    <property type="interactions" value="1331"/>
</dbReference>
<feature type="domain" description="PWWP" evidence="14">
    <location>
        <begin position="1056"/>
        <end position="1117"/>
    </location>
</feature>
<evidence type="ECO:0000256" key="7">
    <source>
        <dbReference type="ARBA" id="ARBA00022833"/>
    </source>
</evidence>
<dbReference type="InterPro" id="IPR003616">
    <property type="entry name" value="Post-SET_dom"/>
</dbReference>
<keyword evidence="8" id="KW-0156">Chromatin regulator</keyword>
<dbReference type="Proteomes" id="UP000006727">
    <property type="component" value="Chromosome 6"/>
</dbReference>
<dbReference type="Gene3D" id="2.30.30.140">
    <property type="match status" value="2"/>
</dbReference>
<dbReference type="SUPFAM" id="SSF57903">
    <property type="entry name" value="FYVE/PHD zinc finger"/>
    <property type="match status" value="1"/>
</dbReference>
<dbReference type="SMART" id="SM00317">
    <property type="entry name" value="SET"/>
    <property type="match status" value="1"/>
</dbReference>
<reference evidence="17 18" key="2">
    <citation type="journal article" date="2018" name="Plant J.">
        <title>The Physcomitrella patens chromosome-scale assembly reveals moss genome structure and evolution.</title>
        <authorList>
            <person name="Lang D."/>
            <person name="Ullrich K.K."/>
            <person name="Murat F."/>
            <person name="Fuchs J."/>
            <person name="Jenkins J."/>
            <person name="Haas F.B."/>
            <person name="Piednoel M."/>
            <person name="Gundlach H."/>
            <person name="Van Bel M."/>
            <person name="Meyberg R."/>
            <person name="Vives C."/>
            <person name="Morata J."/>
            <person name="Symeonidi A."/>
            <person name="Hiss M."/>
            <person name="Muchero W."/>
            <person name="Kamisugi Y."/>
            <person name="Saleh O."/>
            <person name="Blanc G."/>
            <person name="Decker E.L."/>
            <person name="van Gessel N."/>
            <person name="Grimwood J."/>
            <person name="Hayes R.D."/>
            <person name="Graham S.W."/>
            <person name="Gunter L.E."/>
            <person name="McDaniel S.F."/>
            <person name="Hoernstein S.N.W."/>
            <person name="Larsson A."/>
            <person name="Li F.W."/>
            <person name="Perroud P.F."/>
            <person name="Phillips J."/>
            <person name="Ranjan P."/>
            <person name="Rokshar D.S."/>
            <person name="Rothfels C.J."/>
            <person name="Schneider L."/>
            <person name="Shu S."/>
            <person name="Stevenson D.W."/>
            <person name="Thummler F."/>
            <person name="Tillich M."/>
            <person name="Villarreal Aguilar J.C."/>
            <person name="Widiez T."/>
            <person name="Wong G.K."/>
            <person name="Wymore A."/>
            <person name="Zhang Y."/>
            <person name="Zimmer A.D."/>
            <person name="Quatrano R.S."/>
            <person name="Mayer K.F.X."/>
            <person name="Goodstein D."/>
            <person name="Casacuberta J.M."/>
            <person name="Vandepoele K."/>
            <person name="Reski R."/>
            <person name="Cuming A.C."/>
            <person name="Tuskan G.A."/>
            <person name="Maumus F."/>
            <person name="Salse J."/>
            <person name="Schmutz J."/>
            <person name="Rensing S.A."/>
        </authorList>
    </citation>
    <scope>NUCLEOTIDE SEQUENCE [LARGE SCALE GENOMIC DNA]</scope>
    <source>
        <strain evidence="17 18">cv. Gransden 2004</strain>
    </source>
</reference>
<dbReference type="GO" id="GO:0008270">
    <property type="term" value="F:zinc ion binding"/>
    <property type="evidence" value="ECO:0007669"/>
    <property type="project" value="UniProtKB-KW"/>
</dbReference>
<dbReference type="InterPro" id="IPR013083">
    <property type="entry name" value="Znf_RING/FYVE/PHD"/>
</dbReference>
<dbReference type="PROSITE" id="PS50016">
    <property type="entry name" value="ZF_PHD_2"/>
    <property type="match status" value="1"/>
</dbReference>
<dbReference type="InterPro" id="IPR046341">
    <property type="entry name" value="SET_dom_sf"/>
</dbReference>
<evidence type="ECO:0000259" key="16">
    <source>
        <dbReference type="PROSITE" id="PS51805"/>
    </source>
</evidence>
<dbReference type="EMBL" id="ABEU02000006">
    <property type="status" value="NOT_ANNOTATED_CDS"/>
    <property type="molecule type" value="Genomic_DNA"/>
</dbReference>
<dbReference type="EnsemblPlants" id="Pp3c6_7710V3.2">
    <property type="protein sequence ID" value="Pp3c6_7710V3.2"/>
    <property type="gene ID" value="Pp3c6_7710"/>
</dbReference>
<feature type="domain" description="PHD-type" evidence="16">
    <location>
        <begin position="1432"/>
        <end position="1550"/>
    </location>
</feature>
<keyword evidence="3" id="KW-0808">Transferase</keyword>
<feature type="region of interest" description="Disordered" evidence="11">
    <location>
        <begin position="734"/>
        <end position="753"/>
    </location>
</feature>
<keyword evidence="9" id="KW-0539">Nucleus</keyword>
<dbReference type="CDD" id="cd15662">
    <property type="entry name" value="ePHD_ATX1_2_like"/>
    <property type="match status" value="1"/>
</dbReference>
<dbReference type="Gene3D" id="3.30.40.10">
    <property type="entry name" value="Zinc/RING finger domain, C3HC4 (zinc finger)"/>
    <property type="match status" value="2"/>
</dbReference>
<dbReference type="InterPro" id="IPR019787">
    <property type="entry name" value="Znf_PHD-finger"/>
</dbReference>
<dbReference type="Pfam" id="PF00855">
    <property type="entry name" value="PWWP"/>
    <property type="match status" value="1"/>
</dbReference>
<evidence type="ECO:0000259" key="13">
    <source>
        <dbReference type="PROSITE" id="PS50280"/>
    </source>
</evidence>
<dbReference type="InterPro" id="IPR001965">
    <property type="entry name" value="Znf_PHD"/>
</dbReference>
<feature type="domain" description="PHD-type" evidence="12">
    <location>
        <begin position="1376"/>
        <end position="1427"/>
    </location>
</feature>
<dbReference type="SMART" id="SM00541">
    <property type="entry name" value="FYRN"/>
    <property type="match status" value="1"/>
</dbReference>
<evidence type="ECO:0000256" key="5">
    <source>
        <dbReference type="ARBA" id="ARBA00022723"/>
    </source>
</evidence>
<dbReference type="InterPro" id="IPR000313">
    <property type="entry name" value="PWWP_dom"/>
</dbReference>
<dbReference type="PROSITE" id="PS50812">
    <property type="entry name" value="PWWP"/>
    <property type="match status" value="1"/>
</dbReference>
<keyword evidence="18" id="KW-1185">Reference proteome</keyword>
<feature type="compositionally biased region" description="Basic and acidic residues" evidence="11">
    <location>
        <begin position="213"/>
        <end position="223"/>
    </location>
</feature>
<dbReference type="GO" id="GO:0032259">
    <property type="term" value="P:methylation"/>
    <property type="evidence" value="ECO:0007669"/>
    <property type="project" value="UniProtKB-KW"/>
</dbReference>
<dbReference type="CDD" id="cd15494">
    <property type="entry name" value="PHD_ATX1_2_like"/>
    <property type="match status" value="1"/>
</dbReference>
<feature type="compositionally biased region" description="Basic and acidic residues" evidence="11">
    <location>
        <begin position="232"/>
        <end position="246"/>
    </location>
</feature>
<dbReference type="SUPFAM" id="SSF63748">
    <property type="entry name" value="Tudor/PWWP/MBT"/>
    <property type="match status" value="1"/>
</dbReference>
<dbReference type="InterPro" id="IPR003888">
    <property type="entry name" value="FYrich_N"/>
</dbReference>
<dbReference type="PROSITE" id="PS51542">
    <property type="entry name" value="FYRN"/>
    <property type="match status" value="1"/>
</dbReference>
<evidence type="ECO:0000259" key="14">
    <source>
        <dbReference type="PROSITE" id="PS50812"/>
    </source>
</evidence>
<feature type="compositionally biased region" description="Polar residues" evidence="11">
    <location>
        <begin position="736"/>
        <end position="753"/>
    </location>
</feature>
<dbReference type="InterPro" id="IPR003889">
    <property type="entry name" value="FYrich_C"/>
</dbReference>
<dbReference type="InterPro" id="IPR034732">
    <property type="entry name" value="EPHD"/>
</dbReference>
<dbReference type="SMART" id="SM00293">
    <property type="entry name" value="PWWP"/>
    <property type="match status" value="1"/>
</dbReference>
<dbReference type="PROSITE" id="PS50280">
    <property type="entry name" value="SET"/>
    <property type="match status" value="1"/>
</dbReference>
<dbReference type="GO" id="GO:0000785">
    <property type="term" value="C:chromatin"/>
    <property type="evidence" value="ECO:0000318"/>
    <property type="project" value="GO_Central"/>
</dbReference>
<dbReference type="GO" id="GO:0006357">
    <property type="term" value="P:regulation of transcription by RNA polymerase II"/>
    <property type="evidence" value="ECO:0000318"/>
    <property type="project" value="GO_Central"/>
</dbReference>
<dbReference type="InterPro" id="IPR001214">
    <property type="entry name" value="SET_dom"/>
</dbReference>
<keyword evidence="5" id="KW-0479">Metal-binding</keyword>
<dbReference type="SUPFAM" id="SSF82199">
    <property type="entry name" value="SET domain"/>
    <property type="match status" value="1"/>
</dbReference>
<protein>
    <recommendedName>
        <fullName evidence="19">Histone-lysine N-methyltransferase</fullName>
    </recommendedName>
</protein>
<feature type="region of interest" description="Disordered" evidence="11">
    <location>
        <begin position="336"/>
        <end position="420"/>
    </location>
</feature>
<organism evidence="17 18">
    <name type="scientific">Physcomitrium patens</name>
    <name type="common">Spreading-leaved earth moss</name>
    <name type="synonym">Physcomitrella patens</name>
    <dbReference type="NCBI Taxonomy" id="3218"/>
    <lineage>
        <taxon>Eukaryota</taxon>
        <taxon>Viridiplantae</taxon>
        <taxon>Streptophyta</taxon>
        <taxon>Embryophyta</taxon>
        <taxon>Bryophyta</taxon>
        <taxon>Bryophytina</taxon>
        <taxon>Bryopsida</taxon>
        <taxon>Funariidae</taxon>
        <taxon>Funariales</taxon>
        <taxon>Funariaceae</taxon>
        <taxon>Physcomitrium</taxon>
    </lineage>
</organism>
<evidence type="ECO:0000256" key="11">
    <source>
        <dbReference type="SAM" id="MobiDB-lite"/>
    </source>
</evidence>
<dbReference type="Gene3D" id="3.30.160.360">
    <property type="match status" value="1"/>
</dbReference>
<dbReference type="Pfam" id="PF05964">
    <property type="entry name" value="FYRN"/>
    <property type="match status" value="1"/>
</dbReference>
<dbReference type="GO" id="GO:0008168">
    <property type="term" value="F:methyltransferase activity"/>
    <property type="evidence" value="ECO:0007669"/>
    <property type="project" value="UniProtKB-KW"/>
</dbReference>
<keyword evidence="4" id="KW-0949">S-adenosyl-L-methionine</keyword>